<feature type="transmembrane region" description="Helical" evidence="1">
    <location>
        <begin position="200"/>
        <end position="224"/>
    </location>
</feature>
<feature type="transmembrane region" description="Helical" evidence="1">
    <location>
        <begin position="161"/>
        <end position="180"/>
    </location>
</feature>
<dbReference type="AlphaFoldDB" id="A0A1G2FVY2"/>
<gene>
    <name evidence="2" type="ORF">A2W41_01000</name>
</gene>
<feature type="transmembrane region" description="Helical" evidence="1">
    <location>
        <begin position="129"/>
        <end position="149"/>
    </location>
</feature>
<proteinExistence type="predicted"/>
<feature type="transmembrane region" description="Helical" evidence="1">
    <location>
        <begin position="231"/>
        <end position="250"/>
    </location>
</feature>
<dbReference type="Proteomes" id="UP000176700">
    <property type="component" value="Unassembled WGS sequence"/>
</dbReference>
<keyword evidence="1" id="KW-1133">Transmembrane helix</keyword>
<comment type="caution">
    <text evidence="2">The sequence shown here is derived from an EMBL/GenBank/DDBJ whole genome shotgun (WGS) entry which is preliminary data.</text>
</comment>
<feature type="transmembrane region" description="Helical" evidence="1">
    <location>
        <begin position="331"/>
        <end position="348"/>
    </location>
</feature>
<accession>A0A1G2FVY2</accession>
<dbReference type="EMBL" id="MHNI01000026">
    <property type="protein sequence ID" value="OGZ41741.1"/>
    <property type="molecule type" value="Genomic_DNA"/>
</dbReference>
<feature type="transmembrane region" description="Helical" evidence="1">
    <location>
        <begin position="55"/>
        <end position="72"/>
    </location>
</feature>
<sequence>MYGTFGILSFLFWPVVIIGLIVFFIRRGKKRSHPAADKEWYLQLTLSKEDAISQLFLLLSIFFFGVTLLAFNKDLGDLFSWRTILVITSVVGLASAYYFKAVYSLAFSLIGIASWWGAQAAEWIDDKDIKTSALFAGLVFVALLFYALGHFHERETKFKRFALVFLIFGIISVTGALFFLSTKSGIAVLGTMTEGASLFGSWQITLSLFVFLVSLIGVTFFSAVKKLMSPFEVLAVLALAALFGIIALLPQQTMFAQAGRSYEIYGGGELSGSGTLWAFIFNFVVFFELLGLMFSGYIRQESWLINLGALFLFLLIVVKYFDWFFTSLDKSIFFIGAGIFLFVVGWFMEKGRRYMISGIKTQSQKVS</sequence>
<evidence type="ECO:0000313" key="2">
    <source>
        <dbReference type="EMBL" id="OGZ41741.1"/>
    </source>
</evidence>
<feature type="transmembrane region" description="Helical" evidence="1">
    <location>
        <begin position="78"/>
        <end position="94"/>
    </location>
</feature>
<feature type="transmembrane region" description="Helical" evidence="1">
    <location>
        <begin position="101"/>
        <end position="117"/>
    </location>
</feature>
<feature type="transmembrane region" description="Helical" evidence="1">
    <location>
        <begin position="6"/>
        <end position="25"/>
    </location>
</feature>
<name>A0A1G2FVY2_9BACT</name>
<reference evidence="2 3" key="1">
    <citation type="journal article" date="2016" name="Nat. Commun.">
        <title>Thousands of microbial genomes shed light on interconnected biogeochemical processes in an aquifer system.</title>
        <authorList>
            <person name="Anantharaman K."/>
            <person name="Brown C.T."/>
            <person name="Hug L.A."/>
            <person name="Sharon I."/>
            <person name="Castelle C.J."/>
            <person name="Probst A.J."/>
            <person name="Thomas B.C."/>
            <person name="Singh A."/>
            <person name="Wilkins M.J."/>
            <person name="Karaoz U."/>
            <person name="Brodie E.L."/>
            <person name="Williams K.H."/>
            <person name="Hubbard S.S."/>
            <person name="Banfield J.F."/>
        </authorList>
    </citation>
    <scope>NUCLEOTIDE SEQUENCE [LARGE SCALE GENOMIC DNA]</scope>
</reference>
<keyword evidence="1" id="KW-0812">Transmembrane</keyword>
<keyword evidence="1" id="KW-0472">Membrane</keyword>
<protein>
    <recommendedName>
        <fullName evidence="4">DUF2157 domain-containing protein</fullName>
    </recommendedName>
</protein>
<evidence type="ECO:0008006" key="4">
    <source>
        <dbReference type="Google" id="ProtNLM"/>
    </source>
</evidence>
<organism evidence="2 3">
    <name type="scientific">Candidatus Ryanbacteria bacterium RIFCSPHIGHO2_01_45_13</name>
    <dbReference type="NCBI Taxonomy" id="1802112"/>
    <lineage>
        <taxon>Bacteria</taxon>
        <taxon>Candidatus Ryaniibacteriota</taxon>
    </lineage>
</organism>
<evidence type="ECO:0000256" key="1">
    <source>
        <dbReference type="SAM" id="Phobius"/>
    </source>
</evidence>
<feature type="transmembrane region" description="Helical" evidence="1">
    <location>
        <begin position="303"/>
        <end position="325"/>
    </location>
</feature>
<feature type="transmembrane region" description="Helical" evidence="1">
    <location>
        <begin position="270"/>
        <end position="291"/>
    </location>
</feature>
<evidence type="ECO:0000313" key="3">
    <source>
        <dbReference type="Proteomes" id="UP000176700"/>
    </source>
</evidence>